<evidence type="ECO:0000313" key="3">
    <source>
        <dbReference type="Proteomes" id="UP000566324"/>
    </source>
</evidence>
<dbReference type="PANTHER" id="PTHR46623">
    <property type="entry name" value="CARBOXYMETHYLENEBUTENOLIDASE-RELATED"/>
    <property type="match status" value="1"/>
</dbReference>
<accession>A0A7W7B2Z1</accession>
<dbReference type="InterPro" id="IPR029058">
    <property type="entry name" value="AB_hydrolase_fold"/>
</dbReference>
<proteinExistence type="predicted"/>
<dbReference type="InterPro" id="IPR051049">
    <property type="entry name" value="Dienelactone_hydrolase-like"/>
</dbReference>
<gene>
    <name evidence="2" type="ORF">GGQ98_002700</name>
</gene>
<evidence type="ECO:0000259" key="1">
    <source>
        <dbReference type="Pfam" id="PF01738"/>
    </source>
</evidence>
<organism evidence="2 3">
    <name type="scientific">Sphingosinicella soli</name>
    <dbReference type="NCBI Taxonomy" id="333708"/>
    <lineage>
        <taxon>Bacteria</taxon>
        <taxon>Pseudomonadati</taxon>
        <taxon>Pseudomonadota</taxon>
        <taxon>Alphaproteobacteria</taxon>
        <taxon>Sphingomonadales</taxon>
        <taxon>Sphingosinicellaceae</taxon>
        <taxon>Sphingosinicella</taxon>
    </lineage>
</organism>
<dbReference type="Pfam" id="PF01738">
    <property type="entry name" value="DLH"/>
    <property type="match status" value="1"/>
</dbReference>
<evidence type="ECO:0000313" key="2">
    <source>
        <dbReference type="EMBL" id="MBB4633071.1"/>
    </source>
</evidence>
<keyword evidence="2" id="KW-0378">Hydrolase</keyword>
<protein>
    <submittedName>
        <fullName evidence="2">Carboxymethylenebutenolidase</fullName>
        <ecNumber evidence="2">3.1.1.45</ecNumber>
    </submittedName>
</protein>
<dbReference type="AlphaFoldDB" id="A0A7W7B2Z1"/>
<comment type="caution">
    <text evidence="2">The sequence shown here is derived from an EMBL/GenBank/DDBJ whole genome shotgun (WGS) entry which is preliminary data.</text>
</comment>
<dbReference type="EC" id="3.1.1.45" evidence="2"/>
<dbReference type="GO" id="GO:0008806">
    <property type="term" value="F:carboxymethylenebutenolidase activity"/>
    <property type="evidence" value="ECO:0007669"/>
    <property type="project" value="UniProtKB-EC"/>
</dbReference>
<dbReference type="EMBL" id="JACHNZ010000033">
    <property type="protein sequence ID" value="MBB4633071.1"/>
    <property type="molecule type" value="Genomic_DNA"/>
</dbReference>
<dbReference type="Gene3D" id="3.40.50.1820">
    <property type="entry name" value="alpha/beta hydrolase"/>
    <property type="match status" value="1"/>
</dbReference>
<dbReference type="Proteomes" id="UP000566324">
    <property type="component" value="Unassembled WGS sequence"/>
</dbReference>
<sequence>MGETIRIETLDGADTFSGYLATPSGSGPFPGIVVIQEIFGVNAGIRAMCDDWAKAGFIALAPDMFWRLQPDVDLSDKTKAEWEEAFGLMKRFDIDAGIRDIEASLRAVKGLADSNGKVGVVGFCLGGRMAYLSATRTDSDASVAYYGGGIDQYLGEAHAIARPVLLHFAEDDGFIDKAAQAKIRDALSDHGRVTLHFYPGVDHAFARVDGMHRDNAAATLANGRTLDFFRAHLR</sequence>
<dbReference type="SUPFAM" id="SSF53474">
    <property type="entry name" value="alpha/beta-Hydrolases"/>
    <property type="match status" value="1"/>
</dbReference>
<dbReference type="PANTHER" id="PTHR46623:SF6">
    <property type="entry name" value="ALPHA_BETA-HYDROLASES SUPERFAMILY PROTEIN"/>
    <property type="match status" value="1"/>
</dbReference>
<dbReference type="InterPro" id="IPR002925">
    <property type="entry name" value="Dienelactn_hydro"/>
</dbReference>
<dbReference type="RefSeq" id="WP_184070345.1">
    <property type="nucleotide sequence ID" value="NZ_JACHNZ010000033.1"/>
</dbReference>
<feature type="domain" description="Dienelactone hydrolase" evidence="1">
    <location>
        <begin position="16"/>
        <end position="232"/>
    </location>
</feature>
<keyword evidence="3" id="KW-1185">Reference proteome</keyword>
<reference evidence="2 3" key="1">
    <citation type="submission" date="2020-08" db="EMBL/GenBank/DDBJ databases">
        <title>Genomic Encyclopedia of Type Strains, Phase IV (KMG-IV): sequencing the most valuable type-strain genomes for metagenomic binning, comparative biology and taxonomic classification.</title>
        <authorList>
            <person name="Goeker M."/>
        </authorList>
    </citation>
    <scope>NUCLEOTIDE SEQUENCE [LARGE SCALE GENOMIC DNA]</scope>
    <source>
        <strain evidence="2 3">DSM 17328</strain>
    </source>
</reference>
<name>A0A7W7B2Z1_9SPHN</name>